<reference evidence="14" key="3">
    <citation type="submission" date="2025-09" db="UniProtKB">
        <authorList>
            <consortium name="Ensembl"/>
        </authorList>
    </citation>
    <scope>IDENTIFICATION</scope>
    <source>
        <strain evidence="14">Thoroughbred</strain>
    </source>
</reference>
<evidence type="ECO:0000256" key="4">
    <source>
        <dbReference type="ARBA" id="ARBA00022490"/>
    </source>
</evidence>
<feature type="compositionally biased region" description="Basic and acidic residues" evidence="12">
    <location>
        <begin position="47"/>
        <end position="64"/>
    </location>
</feature>
<evidence type="ECO:0000313" key="14">
    <source>
        <dbReference type="Ensembl" id="ENSECAP00000080311.1"/>
    </source>
</evidence>
<keyword evidence="9" id="KW-0010">Activator</keyword>
<reference evidence="14 15" key="1">
    <citation type="journal article" date="2009" name="Science">
        <title>Genome sequence, comparative analysis, and population genetics of the domestic horse.</title>
        <authorList>
            <consortium name="Broad Institute Genome Sequencing Platform"/>
            <consortium name="Broad Institute Whole Genome Assembly Team"/>
            <person name="Wade C.M."/>
            <person name="Giulotto E."/>
            <person name="Sigurdsson S."/>
            <person name="Zoli M."/>
            <person name="Gnerre S."/>
            <person name="Imsland F."/>
            <person name="Lear T.L."/>
            <person name="Adelson D.L."/>
            <person name="Bailey E."/>
            <person name="Bellone R.R."/>
            <person name="Bloecker H."/>
            <person name="Distl O."/>
            <person name="Edgar R.C."/>
            <person name="Garber M."/>
            <person name="Leeb T."/>
            <person name="Mauceli E."/>
            <person name="MacLeod J.N."/>
            <person name="Penedo M.C.T."/>
            <person name="Raison J.M."/>
            <person name="Sharpe T."/>
            <person name="Vogel J."/>
            <person name="Andersson L."/>
            <person name="Antczak D.F."/>
            <person name="Biagi T."/>
            <person name="Binns M.M."/>
            <person name="Chowdhary B.P."/>
            <person name="Coleman S.J."/>
            <person name="Della Valle G."/>
            <person name="Fryc S."/>
            <person name="Guerin G."/>
            <person name="Hasegawa T."/>
            <person name="Hill E.W."/>
            <person name="Jurka J."/>
            <person name="Kiialainen A."/>
            <person name="Lindgren G."/>
            <person name="Liu J."/>
            <person name="Magnani E."/>
            <person name="Mickelson J.R."/>
            <person name="Murray J."/>
            <person name="Nergadze S.G."/>
            <person name="Onofrio R."/>
            <person name="Pedroni S."/>
            <person name="Piras M.F."/>
            <person name="Raudsepp T."/>
            <person name="Rocchi M."/>
            <person name="Roeed K.H."/>
            <person name="Ryder O.A."/>
            <person name="Searle S."/>
            <person name="Skow L."/>
            <person name="Swinburne J.E."/>
            <person name="Syvaenen A.C."/>
            <person name="Tozaki T."/>
            <person name="Valberg S.J."/>
            <person name="Vaudin M."/>
            <person name="White J.R."/>
            <person name="Zody M.C."/>
            <person name="Lander E.S."/>
            <person name="Lindblad-Toh K."/>
        </authorList>
    </citation>
    <scope>NUCLEOTIDE SEQUENCE [LARGE SCALE GENOMIC DNA]</scope>
    <source>
        <strain evidence="14 15">Thoroughbred</strain>
    </source>
</reference>
<dbReference type="PANTHER" id="PTHR19211:SF14">
    <property type="entry name" value="ATP-BINDING CASSETTE SUB-FAMILY F MEMBER 1"/>
    <property type="match status" value="1"/>
</dbReference>
<reference evidence="14" key="2">
    <citation type="submission" date="2025-08" db="UniProtKB">
        <authorList>
            <consortium name="Ensembl"/>
        </authorList>
    </citation>
    <scope>IDENTIFICATION</scope>
    <source>
        <strain evidence="14">Thoroughbred</strain>
    </source>
</reference>
<dbReference type="GO" id="GO:0005737">
    <property type="term" value="C:cytoplasm"/>
    <property type="evidence" value="ECO:0007669"/>
    <property type="project" value="UniProtKB-SubCell"/>
</dbReference>
<dbReference type="InterPro" id="IPR003439">
    <property type="entry name" value="ABC_transporter-like_ATP-bd"/>
</dbReference>
<evidence type="ECO:0000256" key="11">
    <source>
        <dbReference type="ARBA" id="ARBA00073921"/>
    </source>
</evidence>
<evidence type="ECO:0000259" key="13">
    <source>
        <dbReference type="PROSITE" id="PS50893"/>
    </source>
</evidence>
<dbReference type="InterPro" id="IPR003593">
    <property type="entry name" value="AAA+_ATPase"/>
</dbReference>
<dbReference type="Pfam" id="PF00005">
    <property type="entry name" value="ABC_tran"/>
    <property type="match status" value="2"/>
</dbReference>
<feature type="compositionally biased region" description="Basic and acidic residues" evidence="12">
    <location>
        <begin position="147"/>
        <end position="160"/>
    </location>
</feature>
<dbReference type="InterPro" id="IPR027417">
    <property type="entry name" value="P-loop_NTPase"/>
</dbReference>
<dbReference type="InterPro" id="IPR017871">
    <property type="entry name" value="ABC_transporter-like_CS"/>
</dbReference>
<evidence type="ECO:0000256" key="7">
    <source>
        <dbReference type="ARBA" id="ARBA00022741"/>
    </source>
</evidence>
<dbReference type="CDD" id="cd03221">
    <property type="entry name" value="ABCF_EF-3"/>
    <property type="match status" value="2"/>
</dbReference>
<evidence type="ECO:0000256" key="1">
    <source>
        <dbReference type="ARBA" id="ARBA00004259"/>
    </source>
</evidence>
<keyword evidence="10" id="KW-0539">Nucleus</keyword>
<comment type="subcellular location">
    <subcellularLocation>
        <location evidence="2">Cytoplasm</location>
    </subcellularLocation>
    <subcellularLocation>
        <location evidence="1">Nucleus envelope</location>
    </subcellularLocation>
    <subcellularLocation>
        <location evidence="3">Nucleus</location>
        <location evidence="3">Nucleoplasm</location>
    </subcellularLocation>
</comment>
<evidence type="ECO:0000256" key="2">
    <source>
        <dbReference type="ARBA" id="ARBA00004496"/>
    </source>
</evidence>
<dbReference type="PANTHER" id="PTHR19211">
    <property type="entry name" value="ATP-BINDING TRANSPORT PROTEIN-RELATED"/>
    <property type="match status" value="1"/>
</dbReference>
<dbReference type="FunFam" id="3.40.50.300:FF:000471">
    <property type="entry name" value="ATP-binding cassette, sub-family F (GCN20), member 1"/>
    <property type="match status" value="1"/>
</dbReference>
<dbReference type="GO" id="GO:0005524">
    <property type="term" value="F:ATP binding"/>
    <property type="evidence" value="ECO:0007669"/>
    <property type="project" value="UniProtKB-KW"/>
</dbReference>
<evidence type="ECO:0000256" key="9">
    <source>
        <dbReference type="ARBA" id="ARBA00023159"/>
    </source>
</evidence>
<evidence type="ECO:0000256" key="8">
    <source>
        <dbReference type="ARBA" id="ARBA00022840"/>
    </source>
</evidence>
<dbReference type="Ensembl" id="ENSECAT00000148314.1">
    <property type="protein sequence ID" value="ENSECAP00000080311.1"/>
    <property type="gene ID" value="ENSECAG00000024907.5"/>
</dbReference>
<keyword evidence="6" id="KW-0677">Repeat</keyword>
<feature type="compositionally biased region" description="Basic and acidic residues" evidence="12">
    <location>
        <begin position="178"/>
        <end position="191"/>
    </location>
</feature>
<dbReference type="NCBIfam" id="NF000355">
    <property type="entry name" value="ribo_prot_ABC_F"/>
    <property type="match status" value="1"/>
</dbReference>
<proteinExistence type="predicted"/>
<keyword evidence="5" id="KW-0597">Phosphoprotein</keyword>
<feature type="domain" description="ABC transporter" evidence="13">
    <location>
        <begin position="584"/>
        <end position="799"/>
    </location>
</feature>
<evidence type="ECO:0000256" key="12">
    <source>
        <dbReference type="SAM" id="MobiDB-lite"/>
    </source>
</evidence>
<sequence>MPKGPKQQPPEPEWIGDGESTSPADKVVKKGKKDKKTKKTFFEELAVEDKQAGEEEKVLKEKEQQQQQQQQQQKKKRDTRKGRRKKDVDDDGEEKELMERLKKLSVPASDEEDEVPAPIARGGKKTKGGNVFAALIQDQSEEEEEEEKHPPKPAKPEKNRINKAVSEEQQPGLKGKKGKEEKSKGKAKGSEEEGDEEEEEGESKADDPYAHLSKKEKKKLKKQMEYERQVASLKAANAAENDFSVSQAEVSSRQAMLENASDIKLEKFSISAHGKELFVNADLYIVAGRRYGLVGPNGKGKTTLLKHIANRALSIPPNIDVLLCEQEVVADETPAVQAVLRADTKRLKLLEEERRLQGQLEQGDDTAAERLEKVYEELRATGAAAAEAKARRILAGLGFDPEMQNRPTQKFSGGWRMRVSLARALFMEPTLLMLDEPTNHLDLNAVIWLNNYLQGWRKTLLIVSHDQGFLDDVCTDIIHLDAQRLHYYRGNYMTFKKMYQQKQKELLKQYEKQEKKLKELKAGGKSTKQAEKQTKEALTRKQQKCRRKNQDEESQEAPELLKRPKEYTVRFTFPDPPPLSPPVLGLHGVTFGYEGQKPLFKNLDFGIDMDSRICIVGPNGVGKSTLLLLLTGKLTPTRGEMRKNHRLKIGFFNQQYAEQLRMEETPTEYLQRGFNLPYQDARKCLGRFGLESHAHTIQICKLSGGQKARVVFAELACREPDVLILDEPTNNLDIESIDALGEAINEYKGAVIVVSHDARLITETNCQLWVVEEQSVSQIDGDFEDYKREVLEALGEVMVSRPRE</sequence>
<organism evidence="14 15">
    <name type="scientific">Equus caballus</name>
    <name type="common">Horse</name>
    <dbReference type="NCBI Taxonomy" id="9796"/>
    <lineage>
        <taxon>Eukaryota</taxon>
        <taxon>Metazoa</taxon>
        <taxon>Chordata</taxon>
        <taxon>Craniata</taxon>
        <taxon>Vertebrata</taxon>
        <taxon>Euteleostomi</taxon>
        <taxon>Mammalia</taxon>
        <taxon>Eutheria</taxon>
        <taxon>Laurasiatheria</taxon>
        <taxon>Perissodactyla</taxon>
        <taxon>Equidae</taxon>
        <taxon>Equus</taxon>
    </lineage>
</organism>
<dbReference type="InterPro" id="IPR050611">
    <property type="entry name" value="ABCF"/>
</dbReference>
<feature type="compositionally biased region" description="Acidic residues" evidence="12">
    <location>
        <begin position="192"/>
        <end position="201"/>
    </location>
</feature>
<dbReference type="GeneTree" id="ENSGT00940000158329"/>
<dbReference type="AlphaFoldDB" id="A0A9L0T228"/>
<dbReference type="SUPFAM" id="SSF52540">
    <property type="entry name" value="P-loop containing nucleoside triphosphate hydrolases"/>
    <property type="match status" value="2"/>
</dbReference>
<keyword evidence="8" id="KW-0067">ATP-binding</keyword>
<keyword evidence="7" id="KW-0547">Nucleotide-binding</keyword>
<dbReference type="GO" id="GO:0016887">
    <property type="term" value="F:ATP hydrolysis activity"/>
    <property type="evidence" value="ECO:0007669"/>
    <property type="project" value="InterPro"/>
</dbReference>
<feature type="domain" description="ABC transporter" evidence="13">
    <location>
        <begin position="263"/>
        <end position="507"/>
    </location>
</feature>
<evidence type="ECO:0000313" key="15">
    <source>
        <dbReference type="Proteomes" id="UP000002281"/>
    </source>
</evidence>
<dbReference type="FunFam" id="3.40.50.300:FF:000472">
    <property type="entry name" value="ATP-binding cassette, sub-family F (GCN20), member 1"/>
    <property type="match status" value="1"/>
</dbReference>
<evidence type="ECO:0000256" key="5">
    <source>
        <dbReference type="ARBA" id="ARBA00022553"/>
    </source>
</evidence>
<dbReference type="PROSITE" id="PS00211">
    <property type="entry name" value="ABC_TRANSPORTER_1"/>
    <property type="match status" value="2"/>
</dbReference>
<dbReference type="Gene3D" id="3.40.50.300">
    <property type="entry name" value="P-loop containing nucleotide triphosphate hydrolases"/>
    <property type="match status" value="2"/>
</dbReference>
<dbReference type="GO" id="GO:0005654">
    <property type="term" value="C:nucleoplasm"/>
    <property type="evidence" value="ECO:0007669"/>
    <property type="project" value="UniProtKB-SubCell"/>
</dbReference>
<evidence type="ECO:0000256" key="10">
    <source>
        <dbReference type="ARBA" id="ARBA00023242"/>
    </source>
</evidence>
<feature type="compositionally biased region" description="Basic and acidic residues" evidence="12">
    <location>
        <begin position="518"/>
        <end position="539"/>
    </location>
</feature>
<dbReference type="Proteomes" id="UP000002281">
    <property type="component" value="Chromosome 20"/>
</dbReference>
<feature type="compositionally biased region" description="Basic residues" evidence="12">
    <location>
        <begin position="73"/>
        <end position="85"/>
    </location>
</feature>
<accession>A0A9L0T228</accession>
<keyword evidence="15" id="KW-1185">Reference proteome</keyword>
<protein>
    <recommendedName>
        <fullName evidence="11">ATP-binding cassette sub-family F member 1</fullName>
    </recommendedName>
</protein>
<dbReference type="SMART" id="SM00382">
    <property type="entry name" value="AAA"/>
    <property type="match status" value="2"/>
</dbReference>
<keyword evidence="4" id="KW-0963">Cytoplasm</keyword>
<dbReference type="GO" id="GO:0005635">
    <property type="term" value="C:nuclear envelope"/>
    <property type="evidence" value="ECO:0007669"/>
    <property type="project" value="UniProtKB-SubCell"/>
</dbReference>
<name>A0A9L0T228_HORSE</name>
<evidence type="ECO:0000256" key="6">
    <source>
        <dbReference type="ARBA" id="ARBA00022737"/>
    </source>
</evidence>
<gene>
    <name evidence="14" type="primary">ABCF1</name>
</gene>
<feature type="region of interest" description="Disordered" evidence="12">
    <location>
        <begin position="518"/>
        <end position="561"/>
    </location>
</feature>
<feature type="region of interest" description="Disordered" evidence="12">
    <location>
        <begin position="1"/>
        <end position="216"/>
    </location>
</feature>
<feature type="compositionally biased region" description="Basic residues" evidence="12">
    <location>
        <begin position="29"/>
        <end position="39"/>
    </location>
</feature>
<dbReference type="PROSITE" id="PS50893">
    <property type="entry name" value="ABC_TRANSPORTER_2"/>
    <property type="match status" value="2"/>
</dbReference>
<evidence type="ECO:0000256" key="3">
    <source>
        <dbReference type="ARBA" id="ARBA00004642"/>
    </source>
</evidence>